<evidence type="ECO:0000256" key="3">
    <source>
        <dbReference type="ARBA" id="ARBA00013194"/>
    </source>
</evidence>
<dbReference type="Proteomes" id="UP001235760">
    <property type="component" value="Unassembled WGS sequence"/>
</dbReference>
<dbReference type="EMBL" id="JAUZEE010000001">
    <property type="protein sequence ID" value="MDP4299589.1"/>
    <property type="molecule type" value="Genomic_DNA"/>
</dbReference>
<keyword evidence="4 5" id="KW-0697">Rotamase</keyword>
<keyword evidence="9" id="KW-1185">Reference proteome</keyword>
<dbReference type="InterPro" id="IPR046357">
    <property type="entry name" value="PPIase_dom_sf"/>
</dbReference>
<evidence type="ECO:0000256" key="1">
    <source>
        <dbReference type="ARBA" id="ARBA00000971"/>
    </source>
</evidence>
<dbReference type="SUPFAM" id="SSF54534">
    <property type="entry name" value="FKBP-like"/>
    <property type="match status" value="1"/>
</dbReference>
<dbReference type="InterPro" id="IPR027304">
    <property type="entry name" value="Trigger_fact/SurA_dom_sf"/>
</dbReference>
<comment type="catalytic activity">
    <reaction evidence="1">
        <text>[protein]-peptidylproline (omega=180) = [protein]-peptidylproline (omega=0)</text>
        <dbReference type="Rhea" id="RHEA:16237"/>
        <dbReference type="Rhea" id="RHEA-COMP:10747"/>
        <dbReference type="Rhea" id="RHEA-COMP:10748"/>
        <dbReference type="ChEBI" id="CHEBI:83833"/>
        <dbReference type="ChEBI" id="CHEBI:83834"/>
        <dbReference type="EC" id="5.2.1.8"/>
    </reaction>
</comment>
<keyword evidence="6" id="KW-0732">Signal</keyword>
<dbReference type="Gene3D" id="3.10.50.40">
    <property type="match status" value="1"/>
</dbReference>
<evidence type="ECO:0000256" key="4">
    <source>
        <dbReference type="ARBA" id="ARBA00023110"/>
    </source>
</evidence>
<proteinExistence type="inferred from homology"/>
<feature type="domain" description="PpiC" evidence="7">
    <location>
        <begin position="139"/>
        <end position="230"/>
    </location>
</feature>
<dbReference type="Gene3D" id="1.10.8.1040">
    <property type="match status" value="1"/>
</dbReference>
<evidence type="ECO:0000259" key="7">
    <source>
        <dbReference type="PROSITE" id="PS50198"/>
    </source>
</evidence>
<dbReference type="SUPFAM" id="SSF109998">
    <property type="entry name" value="Triger factor/SurA peptide-binding domain-like"/>
    <property type="match status" value="1"/>
</dbReference>
<reference evidence="8 9" key="1">
    <citation type="submission" date="2023-08" db="EMBL/GenBank/DDBJ databases">
        <authorList>
            <person name="Roldan D.M."/>
            <person name="Menes R.J."/>
        </authorList>
    </citation>
    <scope>NUCLEOTIDE SEQUENCE [LARGE SCALE GENOMIC DNA]</scope>
    <source>
        <strain evidence="8 9">CCM 2812</strain>
    </source>
</reference>
<accession>A0ABT9FZC8</accession>
<dbReference type="Pfam" id="PF13616">
    <property type="entry name" value="Rotamase_3"/>
    <property type="match status" value="1"/>
</dbReference>
<dbReference type="InterPro" id="IPR050245">
    <property type="entry name" value="PrsA_foldase"/>
</dbReference>
<evidence type="ECO:0000313" key="9">
    <source>
        <dbReference type="Proteomes" id="UP001235760"/>
    </source>
</evidence>
<comment type="caution">
    <text evidence="8">The sequence shown here is derived from an EMBL/GenBank/DDBJ whole genome shotgun (WGS) entry which is preliminary data.</text>
</comment>
<dbReference type="InterPro" id="IPR000297">
    <property type="entry name" value="PPIase_PpiC"/>
</dbReference>
<organism evidence="8 9">
    <name type="scientific">Leptothrix discophora</name>
    <dbReference type="NCBI Taxonomy" id="89"/>
    <lineage>
        <taxon>Bacteria</taxon>
        <taxon>Pseudomonadati</taxon>
        <taxon>Pseudomonadota</taxon>
        <taxon>Betaproteobacteria</taxon>
        <taxon>Burkholderiales</taxon>
        <taxon>Sphaerotilaceae</taxon>
        <taxon>Leptothrix</taxon>
    </lineage>
</organism>
<name>A0ABT9FZC8_LEPDI</name>
<comment type="similarity">
    <text evidence="2">Belongs to the PpiC/parvulin rotamase family.</text>
</comment>
<feature type="signal peptide" evidence="6">
    <location>
        <begin position="1"/>
        <end position="31"/>
    </location>
</feature>
<gene>
    <name evidence="8" type="ORF">Q8X39_03005</name>
</gene>
<dbReference type="EC" id="5.2.1.8" evidence="3"/>
<evidence type="ECO:0000256" key="6">
    <source>
        <dbReference type="SAM" id="SignalP"/>
    </source>
</evidence>
<feature type="chain" id="PRO_5046313625" description="peptidylprolyl isomerase" evidence="6">
    <location>
        <begin position="32"/>
        <end position="274"/>
    </location>
</feature>
<dbReference type="GO" id="GO:0003755">
    <property type="term" value="F:peptidyl-prolyl cis-trans isomerase activity"/>
    <property type="evidence" value="ECO:0007669"/>
    <property type="project" value="UniProtKB-EC"/>
</dbReference>
<dbReference type="PANTHER" id="PTHR47245:SF2">
    <property type="entry name" value="PEPTIDYL-PROLYL CIS-TRANS ISOMERASE HP_0175-RELATED"/>
    <property type="match status" value="1"/>
</dbReference>
<protein>
    <recommendedName>
        <fullName evidence="3">peptidylprolyl isomerase</fullName>
        <ecNumber evidence="3">5.2.1.8</ecNumber>
    </recommendedName>
</protein>
<sequence>MHQLPYALRALLRAVPAAALAVALLPAVSHAQNVAIVNGKGVPTARFESFMTQITKQGNQPRTPELERQVKDELVLREIFVQEAEKRGLQRNDEYKTQMEIARQSLLIRELFADYQKKNPVTDAEVQAEYDKVKAGAGEKEYRARHILVEKEEDAKALIAELKGGAKFEDLAKKASKDPGSAQNGGDLDWAAPANYVPEFSKAMVGLAKGAYTQEPVRSQFGFHVIQLEDVRDAQFPALDEVKAQLQQRLQQAKIGKFRDDLRGKAKTDYKFSQ</sequence>
<dbReference type="PROSITE" id="PS50198">
    <property type="entry name" value="PPIC_PPIASE_2"/>
    <property type="match status" value="1"/>
</dbReference>
<evidence type="ECO:0000256" key="2">
    <source>
        <dbReference type="ARBA" id="ARBA00007656"/>
    </source>
</evidence>
<dbReference type="RefSeq" id="WP_305748124.1">
    <property type="nucleotide sequence ID" value="NZ_JAUZEE010000001.1"/>
</dbReference>
<dbReference type="PANTHER" id="PTHR47245">
    <property type="entry name" value="PEPTIDYLPROLYL ISOMERASE"/>
    <property type="match status" value="1"/>
</dbReference>
<keyword evidence="5 8" id="KW-0413">Isomerase</keyword>
<evidence type="ECO:0000313" key="8">
    <source>
        <dbReference type="EMBL" id="MDP4299589.1"/>
    </source>
</evidence>
<evidence type="ECO:0000256" key="5">
    <source>
        <dbReference type="PROSITE-ProRule" id="PRU00278"/>
    </source>
</evidence>